<dbReference type="InterPro" id="IPR010730">
    <property type="entry name" value="HET"/>
</dbReference>
<dbReference type="EMBL" id="MU006223">
    <property type="protein sequence ID" value="KAF2827765.1"/>
    <property type="molecule type" value="Genomic_DNA"/>
</dbReference>
<protein>
    <submittedName>
        <fullName evidence="2">HET-domain-containing protein</fullName>
    </submittedName>
</protein>
<dbReference type="AlphaFoldDB" id="A0A6A7A598"/>
<dbReference type="PANTHER" id="PTHR33112:SF10">
    <property type="entry name" value="TOL"/>
    <property type="match status" value="1"/>
</dbReference>
<dbReference type="OrthoDB" id="3486565at2759"/>
<dbReference type="Pfam" id="PF06985">
    <property type="entry name" value="HET"/>
    <property type="match status" value="1"/>
</dbReference>
<accession>A0A6A7A598</accession>
<dbReference type="PANTHER" id="PTHR33112">
    <property type="entry name" value="DOMAIN PROTEIN, PUTATIVE-RELATED"/>
    <property type="match status" value="1"/>
</dbReference>
<name>A0A6A7A598_9PLEO</name>
<dbReference type="Proteomes" id="UP000799424">
    <property type="component" value="Unassembled WGS sequence"/>
</dbReference>
<proteinExistence type="predicted"/>
<reference evidence="2" key="1">
    <citation type="journal article" date="2020" name="Stud. Mycol.">
        <title>101 Dothideomycetes genomes: a test case for predicting lifestyles and emergence of pathogens.</title>
        <authorList>
            <person name="Haridas S."/>
            <person name="Albert R."/>
            <person name="Binder M."/>
            <person name="Bloem J."/>
            <person name="Labutti K."/>
            <person name="Salamov A."/>
            <person name="Andreopoulos B."/>
            <person name="Baker S."/>
            <person name="Barry K."/>
            <person name="Bills G."/>
            <person name="Bluhm B."/>
            <person name="Cannon C."/>
            <person name="Castanera R."/>
            <person name="Culley D."/>
            <person name="Daum C."/>
            <person name="Ezra D."/>
            <person name="Gonzalez J."/>
            <person name="Henrissat B."/>
            <person name="Kuo A."/>
            <person name="Liang C."/>
            <person name="Lipzen A."/>
            <person name="Lutzoni F."/>
            <person name="Magnuson J."/>
            <person name="Mondo S."/>
            <person name="Nolan M."/>
            <person name="Ohm R."/>
            <person name="Pangilinan J."/>
            <person name="Park H.-J."/>
            <person name="Ramirez L."/>
            <person name="Alfaro M."/>
            <person name="Sun H."/>
            <person name="Tritt A."/>
            <person name="Yoshinaga Y."/>
            <person name="Zwiers L.-H."/>
            <person name="Turgeon B."/>
            <person name="Goodwin S."/>
            <person name="Spatafora J."/>
            <person name="Crous P."/>
            <person name="Grigoriev I."/>
        </authorList>
    </citation>
    <scope>NUCLEOTIDE SEQUENCE</scope>
    <source>
        <strain evidence="2">CBS 113818</strain>
    </source>
</reference>
<evidence type="ECO:0000313" key="2">
    <source>
        <dbReference type="EMBL" id="KAF2827765.1"/>
    </source>
</evidence>
<feature type="domain" description="Heterokaryon incompatibility" evidence="1">
    <location>
        <begin position="241"/>
        <end position="385"/>
    </location>
</feature>
<evidence type="ECO:0000313" key="3">
    <source>
        <dbReference type="Proteomes" id="UP000799424"/>
    </source>
</evidence>
<sequence>MMDICNYCRELITAEITTVETSRDDTSPEDFKSLHHRNIGELTESSATCVLCLRILEAMKSSHVPGLDPFDGNPLNLQGTRHKSQTARYEELAEQGIAAVSLSRGEDPYGLSIAYIKDQSRGGDLTHRAIWNTDGEIPFSSRVPVIRTWLENCLHNHPNCESYGKEYARGSFAWEVDRAIHSEQSARIVERLSIANEVSNATDGVFRPTRLIDVGTQGSASPVRLVITSEDDELKGYHSSYIALSHCWGPQPTGIPTMKTTNIDDFKREIERGSLPKNFQDAIRVTRELGVRYLWIDSLCIQQDATEDWEHEASMMDQVYKNSLLTLSVTDSPNAHGGLHLNTLRPAVAVHVHPNEPKTRIRIPAAKEQELHHSPLQARGWVLQELVLSRRTIHFTKNQMYWQCRAHFASEDGLIHDTRFRSLGYGWIPLTQELTWSEPASAYEHWWLWVHDFSHRSFTYSGDKLAALAGITHFYAHLTGDTPVLGMWLEHVTLELSWYLESPRLAKGAEPKRAENAMLPSWTWLAHDTASVAGPFGRLASSSHQPHMIVLDVKLEWQRRPYTSNLKSMPVMAAFAASKRFAFVPWPTSHKSRLSGHKHPRRWIVEGQEPCEYSQCFFDFDVGETGFEAECLFLGWNRFPLWDEVDQILHRGFGTFLIVVRIDEESEGDPGAPGVYGRIGVGRFSGTADGATPFDPLGYKLYALV</sequence>
<keyword evidence="3" id="KW-1185">Reference proteome</keyword>
<evidence type="ECO:0000259" key="1">
    <source>
        <dbReference type="Pfam" id="PF06985"/>
    </source>
</evidence>
<organism evidence="2 3">
    <name type="scientific">Ophiobolus disseminans</name>
    <dbReference type="NCBI Taxonomy" id="1469910"/>
    <lineage>
        <taxon>Eukaryota</taxon>
        <taxon>Fungi</taxon>
        <taxon>Dikarya</taxon>
        <taxon>Ascomycota</taxon>
        <taxon>Pezizomycotina</taxon>
        <taxon>Dothideomycetes</taxon>
        <taxon>Pleosporomycetidae</taxon>
        <taxon>Pleosporales</taxon>
        <taxon>Pleosporineae</taxon>
        <taxon>Phaeosphaeriaceae</taxon>
        <taxon>Ophiobolus</taxon>
    </lineage>
</organism>
<gene>
    <name evidence="2" type="ORF">CC86DRAFT_320111</name>
</gene>